<keyword evidence="2" id="KW-1185">Reference proteome</keyword>
<dbReference type="Proteomes" id="UP001165122">
    <property type="component" value="Unassembled WGS sequence"/>
</dbReference>
<organism evidence="1 2">
    <name type="scientific">Triparma laevis f. longispina</name>
    <dbReference type="NCBI Taxonomy" id="1714387"/>
    <lineage>
        <taxon>Eukaryota</taxon>
        <taxon>Sar</taxon>
        <taxon>Stramenopiles</taxon>
        <taxon>Ochrophyta</taxon>
        <taxon>Bolidophyceae</taxon>
        <taxon>Parmales</taxon>
        <taxon>Triparmaceae</taxon>
        <taxon>Triparma</taxon>
    </lineage>
</organism>
<name>A0A9W7FDK1_9STRA</name>
<protein>
    <submittedName>
        <fullName evidence="1">Uncharacterized protein</fullName>
    </submittedName>
</protein>
<dbReference type="EMBL" id="BRXW01000146">
    <property type="protein sequence ID" value="GMI10181.1"/>
    <property type="molecule type" value="Genomic_DNA"/>
</dbReference>
<reference evidence="2" key="1">
    <citation type="journal article" date="2023" name="Commun. Biol.">
        <title>Genome analysis of Parmales, the sister group of diatoms, reveals the evolutionary specialization of diatoms from phago-mixotrophs to photoautotrophs.</title>
        <authorList>
            <person name="Ban H."/>
            <person name="Sato S."/>
            <person name="Yoshikawa S."/>
            <person name="Yamada K."/>
            <person name="Nakamura Y."/>
            <person name="Ichinomiya M."/>
            <person name="Sato N."/>
            <person name="Blanc-Mathieu R."/>
            <person name="Endo H."/>
            <person name="Kuwata A."/>
            <person name="Ogata H."/>
        </authorList>
    </citation>
    <scope>NUCLEOTIDE SEQUENCE [LARGE SCALE GENOMIC DNA]</scope>
    <source>
        <strain evidence="2">NIES 3700</strain>
    </source>
</reference>
<accession>A0A9W7FDK1</accession>
<gene>
    <name evidence="1" type="ORF">TrLO_g15584</name>
</gene>
<evidence type="ECO:0000313" key="2">
    <source>
        <dbReference type="Proteomes" id="UP001165122"/>
    </source>
</evidence>
<sequence>MKSCKLALRLNKVEGSEGEGEIIIGVESIEEEELEMMNLPNPHSTAAKKLMLILSKGMILLQPLKFGQTLLTFSAQVEVGEGWNDGAIVASQSTGVMGLTSKAEIDSTAR</sequence>
<dbReference type="AlphaFoldDB" id="A0A9W7FDK1"/>
<evidence type="ECO:0000313" key="1">
    <source>
        <dbReference type="EMBL" id="GMI10181.1"/>
    </source>
</evidence>
<comment type="caution">
    <text evidence="1">The sequence shown here is derived from an EMBL/GenBank/DDBJ whole genome shotgun (WGS) entry which is preliminary data.</text>
</comment>
<proteinExistence type="predicted"/>